<feature type="domain" description="RXLR phytopathogen effector protein WY-domain" evidence="1">
    <location>
        <begin position="112"/>
        <end position="161"/>
    </location>
</feature>
<accession>A0A225V8L1</accession>
<reference evidence="3" key="1">
    <citation type="submission" date="2017-03" db="EMBL/GenBank/DDBJ databases">
        <title>Phytopthora megakarya and P. palmivora, two closely related causual agents of cacao black pod achieved similar genome size and gene model numbers by different mechanisms.</title>
        <authorList>
            <person name="Ali S."/>
            <person name="Shao J."/>
            <person name="Larry D.J."/>
            <person name="Kronmiller B."/>
            <person name="Shen D."/>
            <person name="Strem M.D."/>
            <person name="Melnick R.L."/>
            <person name="Guiltinan M.J."/>
            <person name="Tyler B.M."/>
            <person name="Meinhardt L.W."/>
            <person name="Bailey B.A."/>
        </authorList>
    </citation>
    <scope>NUCLEOTIDE SEQUENCE [LARGE SCALE GENOMIC DNA]</scope>
    <source>
        <strain evidence="3">zdho120</strain>
    </source>
</reference>
<evidence type="ECO:0000259" key="1">
    <source>
        <dbReference type="Pfam" id="PF18634"/>
    </source>
</evidence>
<dbReference type="Proteomes" id="UP000198211">
    <property type="component" value="Unassembled WGS sequence"/>
</dbReference>
<dbReference type="EMBL" id="NBNE01006389">
    <property type="protein sequence ID" value="OWZ02106.1"/>
    <property type="molecule type" value="Genomic_DNA"/>
</dbReference>
<sequence length="222" mass="25027">MLKTTLVKHSLISATTTKRSLRTQEAGVVKPAGVQGGADDEQRVNTEALSKLAGLDKKTGLIHKADMITNKVWAVTKKDPERLFKVFGLQKAGAQIDEKKSVIQWFRYAVDYRATKGTDKLSDAKIYSILEKSKASEAKLAALFQSLKDIDDVKTLATTMQSYQFKRWKDKLHTPDTVAEMLLGIVRPSHRKGVYLRTEYDQKYKIVEEFAKFTTVAKARND</sequence>
<dbReference type="GO" id="GO:0043657">
    <property type="term" value="C:host cell"/>
    <property type="evidence" value="ECO:0007669"/>
    <property type="project" value="UniProtKB-SubCell"/>
</dbReference>
<evidence type="ECO:0000313" key="2">
    <source>
        <dbReference type="EMBL" id="OWZ02106.1"/>
    </source>
</evidence>
<evidence type="ECO:0000313" key="3">
    <source>
        <dbReference type="Proteomes" id="UP000198211"/>
    </source>
</evidence>
<dbReference type="GO" id="GO:0005576">
    <property type="term" value="C:extracellular region"/>
    <property type="evidence" value="ECO:0007669"/>
    <property type="project" value="UniProtKB-SubCell"/>
</dbReference>
<gene>
    <name evidence="2" type="ORF">PHMEG_00026387</name>
</gene>
<dbReference type="AlphaFoldDB" id="A0A225V8L1"/>
<dbReference type="OrthoDB" id="124843at2759"/>
<proteinExistence type="predicted"/>
<protein>
    <submittedName>
        <fullName evidence="2">RxLR effector protein</fullName>
    </submittedName>
</protein>
<dbReference type="InterPro" id="IPR040786">
    <property type="entry name" value="RXLR_WY"/>
</dbReference>
<name>A0A225V8L1_9STRA</name>
<comment type="caution">
    <text evidence="2">The sequence shown here is derived from an EMBL/GenBank/DDBJ whole genome shotgun (WGS) entry which is preliminary data.</text>
</comment>
<keyword evidence="3" id="KW-1185">Reference proteome</keyword>
<organism evidence="2 3">
    <name type="scientific">Phytophthora megakarya</name>
    <dbReference type="NCBI Taxonomy" id="4795"/>
    <lineage>
        <taxon>Eukaryota</taxon>
        <taxon>Sar</taxon>
        <taxon>Stramenopiles</taxon>
        <taxon>Oomycota</taxon>
        <taxon>Peronosporomycetes</taxon>
        <taxon>Peronosporales</taxon>
        <taxon>Peronosporaceae</taxon>
        <taxon>Phytophthora</taxon>
    </lineage>
</organism>
<dbReference type="Pfam" id="PF18634">
    <property type="entry name" value="RXLR_WY"/>
    <property type="match status" value="1"/>
</dbReference>